<accession>A0AAV4R3L8</accession>
<keyword evidence="2" id="KW-1185">Reference proteome</keyword>
<gene>
    <name evidence="1" type="ORF">CEXT_358681</name>
</gene>
<evidence type="ECO:0000313" key="2">
    <source>
        <dbReference type="Proteomes" id="UP001054945"/>
    </source>
</evidence>
<sequence>MEDAVISARVKVVYLTFTFIE</sequence>
<comment type="caution">
    <text evidence="1">The sequence shown here is derived from an EMBL/GenBank/DDBJ whole genome shotgun (WGS) entry which is preliminary data.</text>
</comment>
<name>A0AAV4R3L8_CAEEX</name>
<dbReference type="EMBL" id="BPLR01007163">
    <property type="protein sequence ID" value="GIY14906.1"/>
    <property type="molecule type" value="Genomic_DNA"/>
</dbReference>
<dbReference type="AlphaFoldDB" id="A0AAV4R3L8"/>
<evidence type="ECO:0000313" key="1">
    <source>
        <dbReference type="EMBL" id="GIY14906.1"/>
    </source>
</evidence>
<protein>
    <submittedName>
        <fullName evidence="1">Uncharacterized protein</fullName>
    </submittedName>
</protein>
<reference evidence="1 2" key="1">
    <citation type="submission" date="2021-06" db="EMBL/GenBank/DDBJ databases">
        <title>Caerostris extrusa draft genome.</title>
        <authorList>
            <person name="Kono N."/>
            <person name="Arakawa K."/>
        </authorList>
    </citation>
    <scope>NUCLEOTIDE SEQUENCE [LARGE SCALE GENOMIC DNA]</scope>
</reference>
<feature type="non-terminal residue" evidence="1">
    <location>
        <position position="21"/>
    </location>
</feature>
<dbReference type="Proteomes" id="UP001054945">
    <property type="component" value="Unassembled WGS sequence"/>
</dbReference>
<organism evidence="1 2">
    <name type="scientific">Caerostris extrusa</name>
    <name type="common">Bark spider</name>
    <name type="synonym">Caerostris bankana</name>
    <dbReference type="NCBI Taxonomy" id="172846"/>
    <lineage>
        <taxon>Eukaryota</taxon>
        <taxon>Metazoa</taxon>
        <taxon>Ecdysozoa</taxon>
        <taxon>Arthropoda</taxon>
        <taxon>Chelicerata</taxon>
        <taxon>Arachnida</taxon>
        <taxon>Araneae</taxon>
        <taxon>Araneomorphae</taxon>
        <taxon>Entelegynae</taxon>
        <taxon>Araneoidea</taxon>
        <taxon>Araneidae</taxon>
        <taxon>Caerostris</taxon>
    </lineage>
</organism>
<proteinExistence type="predicted"/>